<keyword evidence="4" id="KW-1185">Reference proteome</keyword>
<dbReference type="InterPro" id="IPR002477">
    <property type="entry name" value="Peptidoglycan-bd-like"/>
</dbReference>
<dbReference type="PANTHER" id="PTHR10201:SF259">
    <property type="entry name" value="MATRIXIN PROTEIN"/>
    <property type="match status" value="1"/>
</dbReference>
<sequence length="147" mass="16840">MKRHLLTLLFFFLLLDPSLSLMQLSGAEMFGGDVVEFVKQLKQIFPDVARDTGPNILTTIWGYITQPCASPKSNIPGLHYVKQYLNYYGYLQDSYGSSFTDEMDQNTVSAIKQYQKFFRLHDTTGNLNQETLDLISRFRCGVPDVPR</sequence>
<accession>A0A444Z6E0</accession>
<dbReference type="InterPro" id="IPR036365">
    <property type="entry name" value="PGBD-like_sf"/>
</dbReference>
<dbReference type="STRING" id="3818.A0A444Z6E0"/>
<dbReference type="Pfam" id="PF01471">
    <property type="entry name" value="PG_binding_1"/>
    <property type="match status" value="1"/>
</dbReference>
<dbReference type="Gene3D" id="1.10.101.10">
    <property type="entry name" value="PGBD-like superfamily/PGBD"/>
    <property type="match status" value="1"/>
</dbReference>
<keyword evidence="1" id="KW-0732">Signal</keyword>
<feature type="signal peptide" evidence="1">
    <location>
        <begin position="1"/>
        <end position="20"/>
    </location>
</feature>
<comment type="caution">
    <text evidence="3">The sequence shown here is derived from an EMBL/GenBank/DDBJ whole genome shotgun (WGS) entry which is preliminary data.</text>
</comment>
<dbReference type="GO" id="GO:0030574">
    <property type="term" value="P:collagen catabolic process"/>
    <property type="evidence" value="ECO:0007669"/>
    <property type="project" value="TreeGrafter"/>
</dbReference>
<dbReference type="GO" id="GO:0030198">
    <property type="term" value="P:extracellular matrix organization"/>
    <property type="evidence" value="ECO:0007669"/>
    <property type="project" value="TreeGrafter"/>
</dbReference>
<dbReference type="PANTHER" id="PTHR10201">
    <property type="entry name" value="MATRIX METALLOPROTEINASE"/>
    <property type="match status" value="1"/>
</dbReference>
<feature type="domain" description="Peptidoglycan binding-like" evidence="2">
    <location>
        <begin position="81"/>
        <end position="134"/>
    </location>
</feature>
<evidence type="ECO:0000313" key="3">
    <source>
        <dbReference type="EMBL" id="RYR09730.1"/>
    </source>
</evidence>
<feature type="chain" id="PRO_5019414552" description="Peptidoglycan binding-like domain-containing protein" evidence="1">
    <location>
        <begin position="21"/>
        <end position="147"/>
    </location>
</feature>
<evidence type="ECO:0000313" key="4">
    <source>
        <dbReference type="Proteomes" id="UP000289738"/>
    </source>
</evidence>
<dbReference type="Proteomes" id="UP000289738">
    <property type="component" value="Chromosome B05"/>
</dbReference>
<organism evidence="3 4">
    <name type="scientific">Arachis hypogaea</name>
    <name type="common">Peanut</name>
    <dbReference type="NCBI Taxonomy" id="3818"/>
    <lineage>
        <taxon>Eukaryota</taxon>
        <taxon>Viridiplantae</taxon>
        <taxon>Streptophyta</taxon>
        <taxon>Embryophyta</taxon>
        <taxon>Tracheophyta</taxon>
        <taxon>Spermatophyta</taxon>
        <taxon>Magnoliopsida</taxon>
        <taxon>eudicotyledons</taxon>
        <taxon>Gunneridae</taxon>
        <taxon>Pentapetalae</taxon>
        <taxon>rosids</taxon>
        <taxon>fabids</taxon>
        <taxon>Fabales</taxon>
        <taxon>Fabaceae</taxon>
        <taxon>Papilionoideae</taxon>
        <taxon>50 kb inversion clade</taxon>
        <taxon>dalbergioids sensu lato</taxon>
        <taxon>Dalbergieae</taxon>
        <taxon>Pterocarpus clade</taxon>
        <taxon>Arachis</taxon>
    </lineage>
</organism>
<gene>
    <name evidence="3" type="ORF">Ahy_B05g078128</name>
</gene>
<dbReference type="AlphaFoldDB" id="A0A444Z6E0"/>
<dbReference type="SUPFAM" id="SSF47090">
    <property type="entry name" value="PGBD-like"/>
    <property type="match status" value="1"/>
</dbReference>
<dbReference type="GO" id="GO:0004222">
    <property type="term" value="F:metalloendopeptidase activity"/>
    <property type="evidence" value="ECO:0007669"/>
    <property type="project" value="TreeGrafter"/>
</dbReference>
<proteinExistence type="predicted"/>
<name>A0A444Z6E0_ARAHY</name>
<dbReference type="InterPro" id="IPR036366">
    <property type="entry name" value="PGBDSf"/>
</dbReference>
<reference evidence="3 4" key="1">
    <citation type="submission" date="2019-01" db="EMBL/GenBank/DDBJ databases">
        <title>Sequencing of cultivated peanut Arachis hypogaea provides insights into genome evolution and oil improvement.</title>
        <authorList>
            <person name="Chen X."/>
        </authorList>
    </citation>
    <scope>NUCLEOTIDE SEQUENCE [LARGE SCALE GENOMIC DNA]</scope>
    <source>
        <strain evidence="4">cv. Fuhuasheng</strain>
        <tissue evidence="3">Leaves</tissue>
    </source>
</reference>
<protein>
    <recommendedName>
        <fullName evidence="2">Peptidoglycan binding-like domain-containing protein</fullName>
    </recommendedName>
</protein>
<evidence type="ECO:0000256" key="1">
    <source>
        <dbReference type="SAM" id="SignalP"/>
    </source>
</evidence>
<dbReference type="EMBL" id="SDMP01000015">
    <property type="protein sequence ID" value="RYR09730.1"/>
    <property type="molecule type" value="Genomic_DNA"/>
</dbReference>
<evidence type="ECO:0000259" key="2">
    <source>
        <dbReference type="Pfam" id="PF01471"/>
    </source>
</evidence>